<feature type="transmembrane region" description="Helical" evidence="1">
    <location>
        <begin position="41"/>
        <end position="59"/>
    </location>
</feature>
<dbReference type="EMBL" id="JAVDQI010000001">
    <property type="protein sequence ID" value="MDR6221918.1"/>
    <property type="molecule type" value="Genomic_DNA"/>
</dbReference>
<gene>
    <name evidence="2" type="ORF">J2750_000350</name>
</gene>
<keyword evidence="1" id="KW-0812">Transmembrane</keyword>
<protein>
    <recommendedName>
        <fullName evidence="4">DUF11 domain-containing protein</fullName>
    </recommendedName>
</protein>
<name>A0AA90ZBI1_9EURY</name>
<feature type="transmembrane region" description="Helical" evidence="1">
    <location>
        <begin position="7"/>
        <end position="29"/>
    </location>
</feature>
<keyword evidence="3" id="KW-1185">Reference proteome</keyword>
<dbReference type="AlphaFoldDB" id="A0AA90ZBI1"/>
<keyword evidence="1" id="KW-0472">Membrane</keyword>
<organism evidence="2 3">
    <name type="scientific">Methanococcoides alaskense</name>
    <dbReference type="NCBI Taxonomy" id="325778"/>
    <lineage>
        <taxon>Archaea</taxon>
        <taxon>Methanobacteriati</taxon>
        <taxon>Methanobacteriota</taxon>
        <taxon>Stenosarchaea group</taxon>
        <taxon>Methanomicrobia</taxon>
        <taxon>Methanosarcinales</taxon>
        <taxon>Methanosarcinaceae</taxon>
        <taxon>Methanococcoides</taxon>
    </lineage>
</organism>
<evidence type="ECO:0008006" key="4">
    <source>
        <dbReference type="Google" id="ProtNLM"/>
    </source>
</evidence>
<dbReference type="Proteomes" id="UP001185015">
    <property type="component" value="Unassembled WGS sequence"/>
</dbReference>
<keyword evidence="1" id="KW-1133">Transmembrane helix</keyword>
<evidence type="ECO:0000256" key="1">
    <source>
        <dbReference type="SAM" id="Phobius"/>
    </source>
</evidence>
<evidence type="ECO:0000313" key="2">
    <source>
        <dbReference type="EMBL" id="MDR6221918.1"/>
    </source>
</evidence>
<accession>A0AA90ZBI1</accession>
<dbReference type="RefSeq" id="WP_270096276.1">
    <property type="nucleotide sequence ID" value="NZ_JAQFFK010000003.1"/>
</dbReference>
<sequence>MKRVHIPIIIGITLFLILYVFIVPCYAASGFDTNNSFSDIILLLFLIIVAGVSLLVFIYKSMDKKSSYLVTDEVENIQNAEPTFKSIENNRNVKNKLKPFVRSDANEIQNENESINIATKSAFHYKGATIIYKVKTENNTPEPIADLQISLFVPDVFLLENKQKTISMLEANESKTVTFEIRPTGECGDCHVSGKVNYYDYSMKKRNEIDLETKSLSIVCPLLHSKSIAETEWRSSLTNFAKAEETTKEIDIPASTLFDVTSDVLQDMNLFMLEPKVNDSANLYRVVAKFYGEGVKELRYAAQIEVVGGSKKSKLILKAWAEAEEALTGFYHGILDEIEKRIHVKGLIDSNIVYNYHYGDTIGTQITDSLVQRSNIGNPTPDYEE</sequence>
<dbReference type="Gene3D" id="2.60.40.10">
    <property type="entry name" value="Immunoglobulins"/>
    <property type="match status" value="1"/>
</dbReference>
<reference evidence="2 3" key="1">
    <citation type="submission" date="2023-07" db="EMBL/GenBank/DDBJ databases">
        <title>Genomic Encyclopedia of Type Strains, Phase IV (KMG-IV): sequencing the most valuable type-strain genomes for metagenomic binning, comparative biology and taxonomic classification.</title>
        <authorList>
            <person name="Goeker M."/>
        </authorList>
    </citation>
    <scope>NUCLEOTIDE SEQUENCE [LARGE SCALE GENOMIC DNA]</scope>
    <source>
        <strain evidence="2 3">DSM 17273</strain>
    </source>
</reference>
<comment type="caution">
    <text evidence="2">The sequence shown here is derived from an EMBL/GenBank/DDBJ whole genome shotgun (WGS) entry which is preliminary data.</text>
</comment>
<proteinExistence type="predicted"/>
<evidence type="ECO:0000313" key="3">
    <source>
        <dbReference type="Proteomes" id="UP001185015"/>
    </source>
</evidence>
<dbReference type="InterPro" id="IPR013783">
    <property type="entry name" value="Ig-like_fold"/>
</dbReference>